<proteinExistence type="predicted"/>
<feature type="compositionally biased region" description="Basic and acidic residues" evidence="1">
    <location>
        <begin position="839"/>
        <end position="853"/>
    </location>
</feature>
<feature type="compositionally biased region" description="Polar residues" evidence="1">
    <location>
        <begin position="828"/>
        <end position="838"/>
    </location>
</feature>
<feature type="compositionally biased region" description="Low complexity" evidence="1">
    <location>
        <begin position="477"/>
        <end position="490"/>
    </location>
</feature>
<feature type="compositionally biased region" description="Low complexity" evidence="1">
    <location>
        <begin position="532"/>
        <end position="547"/>
    </location>
</feature>
<dbReference type="Proteomes" id="UP000218209">
    <property type="component" value="Unassembled WGS sequence"/>
</dbReference>
<organism evidence="2 3">
    <name type="scientific">Porphyra umbilicalis</name>
    <name type="common">Purple laver</name>
    <name type="synonym">Red alga</name>
    <dbReference type="NCBI Taxonomy" id="2786"/>
    <lineage>
        <taxon>Eukaryota</taxon>
        <taxon>Rhodophyta</taxon>
        <taxon>Bangiophyceae</taxon>
        <taxon>Bangiales</taxon>
        <taxon>Bangiaceae</taxon>
        <taxon>Porphyra</taxon>
    </lineage>
</organism>
<dbReference type="EMBL" id="KV918777">
    <property type="protein sequence ID" value="OSX80288.1"/>
    <property type="molecule type" value="Genomic_DNA"/>
</dbReference>
<keyword evidence="3" id="KW-1185">Reference proteome</keyword>
<dbReference type="AlphaFoldDB" id="A0A1X6PHT5"/>
<protein>
    <submittedName>
        <fullName evidence="2">Uncharacterized protein</fullName>
    </submittedName>
</protein>
<feature type="region of interest" description="Disordered" evidence="1">
    <location>
        <begin position="816"/>
        <end position="853"/>
    </location>
</feature>
<feature type="region of interest" description="Disordered" evidence="1">
    <location>
        <begin position="730"/>
        <end position="759"/>
    </location>
</feature>
<feature type="region of interest" description="Disordered" evidence="1">
    <location>
        <begin position="987"/>
        <end position="1073"/>
    </location>
</feature>
<evidence type="ECO:0000313" key="2">
    <source>
        <dbReference type="EMBL" id="OSX80288.1"/>
    </source>
</evidence>
<evidence type="ECO:0000256" key="1">
    <source>
        <dbReference type="SAM" id="MobiDB-lite"/>
    </source>
</evidence>
<feature type="compositionally biased region" description="Basic residues" evidence="1">
    <location>
        <begin position="462"/>
        <end position="474"/>
    </location>
</feature>
<name>A0A1X6PHT5_PORUM</name>
<feature type="compositionally biased region" description="Pro residues" evidence="1">
    <location>
        <begin position="154"/>
        <end position="163"/>
    </location>
</feature>
<evidence type="ECO:0000313" key="3">
    <source>
        <dbReference type="Proteomes" id="UP000218209"/>
    </source>
</evidence>
<feature type="compositionally biased region" description="Low complexity" evidence="1">
    <location>
        <begin position="515"/>
        <end position="525"/>
    </location>
</feature>
<feature type="compositionally biased region" description="Low complexity" evidence="1">
    <location>
        <begin position="416"/>
        <end position="444"/>
    </location>
</feature>
<sequence length="1073" mass="116313">MSRTLRHRRHIQITLRHNGGHLSVGTRRIVVHADVTSRWNSIRVHNDTKAGSRSAGGSFNLLHALASREKLLHQVVFPQEHAIEHLNGVKEPPRGRIQFTHRDAAKSQLATSPLSNSTAHSGQPLAVLLRIQEVRLKERGFAPFSCKEGASVTCPPPPPPLTTPSPLRIDMRRSLSEVHRVLSELERLRKRRRVWGAGRIGARMSAAEEAVLRAEELDYREGGDNYRHWDYFWTNVFIGDFVSIDPLSYVVLGSYGESFARWADQRALGELIELHTNPPKIVMMADQEWELNHHLWDEEGGARCMSEMEREEREEAVMTYDTHHPGGPGGHVLHSEASGRLIAPSRTVLPPPGKGHPTTSTADIARHRRRTVATLLLLPVPLLGALPPPAGGRDLPDVSPVVGIPRAGRAPTCHRPTCASASPSSAAGTHAASPPPAVSHAAVVGFPPTRRQPPFARERAPARRRPPRSRRSPPRPHSAAPRSSSCSPSAVGHPAVVGLPPTLSRPPRGRHRALRPPSATPRSSASPPPTLSRPAVASAPPARCRPPLGRRLAPWRPSAATRSLACHPPAAGDPTGIGLPPALRLSPGGRWPACRVRSADLRISSSAVCFRVGGDSPLRQPWRSPIFKNGGRHISIIDALSSRRPSCRCTARPRVRNRGSHRHTHKTHHLLLCPGSLVHGHRINPVELPRVEGHRPLPVDAGVVRPVAGAGQHDAEGLKGALRARRGACERQQPGGQHLKRGPRVTIQPPPRGVVKRGSVNARREVHTGDVPAQPLDGGVTVPRQCPSPPQRLVVGVSARGKEWIEVKRKDNVLVTKGGESSGKAVRSATTNPDSKPTTAERGDASASKDADIRNNIRNTGAATAADEAGAAWSTAKKTLLGTSKPVWLCQFAANTRREASKLLKHERMTMLCPTHLVRLNDLGDSISTPASRCTALSLVNELRARVDRRKKTLQVTADFMFSCKADCLLTSLANSTMLLALSVTVAQEGKPSRASKRALGMARPRRRADTGCGSISDWGREDTSPFNRFSGSGRDGRPPPPEPGRKPNQTPVAGASPRQRDGPPAQRTARLR</sequence>
<feature type="region of interest" description="Disordered" evidence="1">
    <location>
        <begin position="147"/>
        <end position="166"/>
    </location>
</feature>
<accession>A0A1X6PHT5</accession>
<gene>
    <name evidence="2" type="ORF">BU14_0055s0011</name>
</gene>
<reference evidence="2 3" key="1">
    <citation type="submission" date="2017-03" db="EMBL/GenBank/DDBJ databases">
        <title>WGS assembly of Porphyra umbilicalis.</title>
        <authorList>
            <person name="Brawley S.H."/>
            <person name="Blouin N.A."/>
            <person name="Ficko-Blean E."/>
            <person name="Wheeler G.L."/>
            <person name="Lohr M."/>
            <person name="Goodson H.V."/>
            <person name="Jenkins J.W."/>
            <person name="Blaby-Haas C.E."/>
            <person name="Helliwell K.E."/>
            <person name="Chan C."/>
            <person name="Marriage T."/>
            <person name="Bhattacharya D."/>
            <person name="Klein A.S."/>
            <person name="Badis Y."/>
            <person name="Brodie J."/>
            <person name="Cao Y."/>
            <person name="Collen J."/>
            <person name="Dittami S.M."/>
            <person name="Gachon C.M."/>
            <person name="Green B.R."/>
            <person name="Karpowicz S."/>
            <person name="Kim J.W."/>
            <person name="Kudahl U."/>
            <person name="Lin S."/>
            <person name="Michel G."/>
            <person name="Mittag M."/>
            <person name="Olson B.J."/>
            <person name="Pangilinan J."/>
            <person name="Peng Y."/>
            <person name="Qiu H."/>
            <person name="Shu S."/>
            <person name="Singer J.T."/>
            <person name="Smith A.G."/>
            <person name="Sprecher B.N."/>
            <person name="Wagner V."/>
            <person name="Wang W."/>
            <person name="Wang Z.-Y."/>
            <person name="Yan J."/>
            <person name="Yarish C."/>
            <person name="Zoeuner-Riek S."/>
            <person name="Zhuang Y."/>
            <person name="Zou Y."/>
            <person name="Lindquist E.A."/>
            <person name="Grimwood J."/>
            <person name="Barry K."/>
            <person name="Rokhsar D.S."/>
            <person name="Schmutz J."/>
            <person name="Stiller J.W."/>
            <person name="Grossman A.R."/>
            <person name="Prochnik S.E."/>
        </authorList>
    </citation>
    <scope>NUCLEOTIDE SEQUENCE [LARGE SCALE GENOMIC DNA]</scope>
    <source>
        <strain evidence="2">4086291</strain>
    </source>
</reference>
<feature type="region of interest" description="Disordered" evidence="1">
    <location>
        <begin position="409"/>
        <end position="553"/>
    </location>
</feature>